<dbReference type="OrthoDB" id="57427at2157"/>
<proteinExistence type="predicted"/>
<sequence length="249" mass="28826">MISNTEERRDIRFKYHSPVPNSYRIPNPSKPLRNISDEVFEEFKKMAFEIGVAGLSYSKLSDDFKAEWNIDFDNVIILKYEMSPDFLYLEPSKEKCKLIDDEFQEVGGFIYDIADFLRENGFEANLLNPLDDEVSLRAIATQSNDCVILRSNMCLFKEGLNMGFFMLSTSIDNLPFKEENDMLWAAKYCETCGKCINKCPLNAYDENEKVLRKVCTAHSEGCNDCILNCPFFKKGYDFLEKKFKKKLVG</sequence>
<dbReference type="EMBL" id="MZGU01000006">
    <property type="protein sequence ID" value="PWB84994.1"/>
    <property type="molecule type" value="Genomic_DNA"/>
</dbReference>
<dbReference type="RefSeq" id="WP_116670090.1">
    <property type="nucleotide sequence ID" value="NZ_MZGU01000006.1"/>
</dbReference>
<dbReference type="PROSITE" id="PS51379">
    <property type="entry name" value="4FE4S_FER_2"/>
    <property type="match status" value="1"/>
</dbReference>
<evidence type="ECO:0000259" key="1">
    <source>
        <dbReference type="PROSITE" id="PS51379"/>
    </source>
</evidence>
<accession>A0A2U1S633</accession>
<dbReference type="Proteomes" id="UP000245577">
    <property type="component" value="Unassembled WGS sequence"/>
</dbReference>
<evidence type="ECO:0000313" key="2">
    <source>
        <dbReference type="EMBL" id="PWB84994.1"/>
    </source>
</evidence>
<dbReference type="SUPFAM" id="SSF54862">
    <property type="entry name" value="4Fe-4S ferredoxins"/>
    <property type="match status" value="1"/>
</dbReference>
<dbReference type="GO" id="GO:0016491">
    <property type="term" value="F:oxidoreductase activity"/>
    <property type="evidence" value="ECO:0007669"/>
    <property type="project" value="UniProtKB-ARBA"/>
</dbReference>
<dbReference type="PROSITE" id="PS00198">
    <property type="entry name" value="4FE4S_FER_1"/>
    <property type="match status" value="1"/>
</dbReference>
<dbReference type="AlphaFoldDB" id="A0A2U1S633"/>
<name>A0A2U1S633_9EURY</name>
<evidence type="ECO:0000313" key="3">
    <source>
        <dbReference type="Proteomes" id="UP000245577"/>
    </source>
</evidence>
<organism evidence="2 3">
    <name type="scientific">Methanobrevibacter woesei</name>
    <dbReference type="NCBI Taxonomy" id="190976"/>
    <lineage>
        <taxon>Archaea</taxon>
        <taxon>Methanobacteriati</taxon>
        <taxon>Methanobacteriota</taxon>
        <taxon>Methanomada group</taxon>
        <taxon>Methanobacteria</taxon>
        <taxon>Methanobacteriales</taxon>
        <taxon>Methanobacteriaceae</taxon>
        <taxon>Methanobrevibacter</taxon>
    </lineage>
</organism>
<keyword evidence="3" id="KW-1185">Reference proteome</keyword>
<reference evidence="2 3" key="1">
    <citation type="submission" date="2017-03" db="EMBL/GenBank/DDBJ databases">
        <title>Genome sequence of Methanobrevibacter wosei.</title>
        <authorList>
            <person name="Poehlein A."/>
            <person name="Seedorf H."/>
            <person name="Daniel R."/>
        </authorList>
    </citation>
    <scope>NUCLEOTIDE SEQUENCE [LARGE SCALE GENOMIC DNA]</scope>
    <source>
        <strain evidence="2 3">DSM 11979</strain>
    </source>
</reference>
<dbReference type="InterPro" id="IPR017900">
    <property type="entry name" value="4Fe4S_Fe_S_CS"/>
</dbReference>
<protein>
    <submittedName>
        <fullName evidence="2">Electron transport complex subunit RsxB</fullName>
    </submittedName>
</protein>
<dbReference type="InterPro" id="IPR017896">
    <property type="entry name" value="4Fe4S_Fe-S-bd"/>
</dbReference>
<comment type="caution">
    <text evidence="2">The sequence shown here is derived from an EMBL/GenBank/DDBJ whole genome shotgun (WGS) entry which is preliminary data.</text>
</comment>
<gene>
    <name evidence="2" type="primary">rsxB_4</name>
    <name evidence="2" type="ORF">MBBWO_13070</name>
</gene>
<feature type="domain" description="4Fe-4S ferredoxin-type" evidence="1">
    <location>
        <begin position="180"/>
        <end position="209"/>
    </location>
</feature>